<evidence type="ECO:0000259" key="2">
    <source>
        <dbReference type="Pfam" id="PF03795"/>
    </source>
</evidence>
<sequence length="99" mass="10474">MFVIVVEYTADLSAVEPVMPAHMEWVDEHYRAGLFLASGRRVPRTGGVVLAQGELAAVEAAVAADPFTTEGVARSTIIEFTPSRFGGPLDTDAVRAALG</sequence>
<proteinExistence type="inferred from homology"/>
<dbReference type="PANTHER" id="PTHR37828">
    <property type="entry name" value="GSR2449 PROTEIN"/>
    <property type="match status" value="1"/>
</dbReference>
<dbReference type="EMBL" id="SZZH01000008">
    <property type="protein sequence ID" value="TKV56163.1"/>
    <property type="molecule type" value="Genomic_DNA"/>
</dbReference>
<reference evidence="3 4" key="1">
    <citation type="submission" date="2019-05" db="EMBL/GenBank/DDBJ databases">
        <title>Nakamurella sp. N5BH11, whole genome shotgun sequence.</title>
        <authorList>
            <person name="Tuo L."/>
        </authorList>
    </citation>
    <scope>NUCLEOTIDE SEQUENCE [LARGE SCALE GENOMIC DNA]</scope>
    <source>
        <strain evidence="3 4">N5BH11</strain>
    </source>
</reference>
<dbReference type="SUPFAM" id="SSF54909">
    <property type="entry name" value="Dimeric alpha+beta barrel"/>
    <property type="match status" value="1"/>
</dbReference>
<evidence type="ECO:0000256" key="1">
    <source>
        <dbReference type="ARBA" id="ARBA00007689"/>
    </source>
</evidence>
<name>A0A4U6Q697_9ACTN</name>
<accession>A0A4U6Q697</accession>
<dbReference type="Gene3D" id="3.30.70.1060">
    <property type="entry name" value="Dimeric alpha+beta barrel"/>
    <property type="match status" value="1"/>
</dbReference>
<evidence type="ECO:0000313" key="3">
    <source>
        <dbReference type="EMBL" id="TKV56163.1"/>
    </source>
</evidence>
<keyword evidence="4" id="KW-1185">Reference proteome</keyword>
<evidence type="ECO:0000313" key="4">
    <source>
        <dbReference type="Proteomes" id="UP000306985"/>
    </source>
</evidence>
<feature type="domain" description="YCII-related" evidence="2">
    <location>
        <begin position="1"/>
        <end position="80"/>
    </location>
</feature>
<dbReference type="InterPro" id="IPR005545">
    <property type="entry name" value="YCII"/>
</dbReference>
<comment type="caution">
    <text evidence="3">The sequence shown here is derived from an EMBL/GenBank/DDBJ whole genome shotgun (WGS) entry which is preliminary data.</text>
</comment>
<dbReference type="Pfam" id="PF03795">
    <property type="entry name" value="YCII"/>
    <property type="match status" value="1"/>
</dbReference>
<dbReference type="RefSeq" id="WP_137451819.1">
    <property type="nucleotide sequence ID" value="NZ_SZZH01000008.1"/>
</dbReference>
<dbReference type="OrthoDB" id="9814407at2"/>
<gene>
    <name evidence="3" type="ORF">FDO65_21550</name>
</gene>
<protein>
    <recommendedName>
        <fullName evidence="2">YCII-related domain-containing protein</fullName>
    </recommendedName>
</protein>
<dbReference type="Proteomes" id="UP000306985">
    <property type="component" value="Unassembled WGS sequence"/>
</dbReference>
<dbReference type="AlphaFoldDB" id="A0A4U6Q697"/>
<comment type="similarity">
    <text evidence="1">Belongs to the YciI family.</text>
</comment>
<dbReference type="InterPro" id="IPR011008">
    <property type="entry name" value="Dimeric_a/b-barrel"/>
</dbReference>
<organism evidence="3 4">
    <name type="scientific">Nakamurella flava</name>
    <dbReference type="NCBI Taxonomy" id="2576308"/>
    <lineage>
        <taxon>Bacteria</taxon>
        <taxon>Bacillati</taxon>
        <taxon>Actinomycetota</taxon>
        <taxon>Actinomycetes</taxon>
        <taxon>Nakamurellales</taxon>
        <taxon>Nakamurellaceae</taxon>
        <taxon>Nakamurella</taxon>
    </lineage>
</organism>
<dbReference type="PANTHER" id="PTHR37828:SF1">
    <property type="entry name" value="YCII-RELATED DOMAIN-CONTAINING PROTEIN"/>
    <property type="match status" value="1"/>
</dbReference>